<dbReference type="Proteomes" id="UP000002774">
    <property type="component" value="Chromosome"/>
</dbReference>
<dbReference type="HOGENOM" id="CLU_1784715_0_0_10"/>
<organism evidence="1 2">
    <name type="scientific">Mucilaginibacter paludis DSM 18603</name>
    <dbReference type="NCBI Taxonomy" id="714943"/>
    <lineage>
        <taxon>Bacteria</taxon>
        <taxon>Pseudomonadati</taxon>
        <taxon>Bacteroidota</taxon>
        <taxon>Sphingobacteriia</taxon>
        <taxon>Sphingobacteriales</taxon>
        <taxon>Sphingobacteriaceae</taxon>
        <taxon>Mucilaginibacter</taxon>
    </lineage>
</organism>
<protein>
    <submittedName>
        <fullName evidence="1">Uncharacterized protein</fullName>
    </submittedName>
</protein>
<evidence type="ECO:0000313" key="1">
    <source>
        <dbReference type="EMBL" id="EHQ30361.1"/>
    </source>
</evidence>
<reference evidence="1" key="1">
    <citation type="submission" date="2011-09" db="EMBL/GenBank/DDBJ databases">
        <title>The permanent draft genome of Mucilaginibacter paludis DSM 18603.</title>
        <authorList>
            <consortium name="US DOE Joint Genome Institute (JGI-PGF)"/>
            <person name="Lucas S."/>
            <person name="Han J."/>
            <person name="Lapidus A."/>
            <person name="Bruce D."/>
            <person name="Goodwin L."/>
            <person name="Pitluck S."/>
            <person name="Peters L."/>
            <person name="Kyrpides N."/>
            <person name="Mavromatis K."/>
            <person name="Ivanova N."/>
            <person name="Mikhailova N."/>
            <person name="Held B."/>
            <person name="Detter J.C."/>
            <person name="Tapia R."/>
            <person name="Han C."/>
            <person name="Land M."/>
            <person name="Hauser L."/>
            <person name="Markowitz V."/>
            <person name="Cheng J.-F."/>
            <person name="Hugenholtz P."/>
            <person name="Woyke T."/>
            <person name="Wu D."/>
            <person name="Tindall B."/>
            <person name="Brambilla E."/>
            <person name="Klenk H.-P."/>
            <person name="Eisen J.A."/>
        </authorList>
    </citation>
    <scope>NUCLEOTIDE SEQUENCE [LARGE SCALE GENOMIC DNA]</scope>
    <source>
        <strain evidence="1">DSM 18603</strain>
    </source>
</reference>
<sequence length="145" mass="16626">MKKLPILFALSGLILCMSFRTEDDLSFVKSFVRDLSSNHYQSKTIISNYFCTMSEENHEEKLKVIEIQLKSIHKYLLMGGVKIEKYSAIPAKDQNIIIEEAKKKDIYRVSGRQGLIFFILMENKQISSISTLNKGGSRVIIKICD</sequence>
<dbReference type="EMBL" id="CM001403">
    <property type="protein sequence ID" value="EHQ30361.1"/>
    <property type="molecule type" value="Genomic_DNA"/>
</dbReference>
<accession>H1Y5T9</accession>
<name>H1Y5T9_9SPHI</name>
<keyword evidence="2" id="KW-1185">Reference proteome</keyword>
<dbReference type="AlphaFoldDB" id="H1Y5T9"/>
<gene>
    <name evidence="1" type="ORF">Mucpa_6305</name>
</gene>
<evidence type="ECO:0000313" key="2">
    <source>
        <dbReference type="Proteomes" id="UP000002774"/>
    </source>
</evidence>
<dbReference type="RefSeq" id="WP_008512030.1">
    <property type="nucleotide sequence ID" value="NZ_CM001403.1"/>
</dbReference>
<proteinExistence type="predicted"/>
<dbReference type="OrthoDB" id="9870777at2"/>